<feature type="transmembrane region" description="Helical" evidence="1">
    <location>
        <begin position="107"/>
        <end position="128"/>
    </location>
</feature>
<dbReference type="EMBL" id="CAFBNE010000096">
    <property type="protein sequence ID" value="CAB4964261.1"/>
    <property type="molecule type" value="Genomic_DNA"/>
</dbReference>
<organism evidence="2">
    <name type="scientific">freshwater metagenome</name>
    <dbReference type="NCBI Taxonomy" id="449393"/>
    <lineage>
        <taxon>unclassified sequences</taxon>
        <taxon>metagenomes</taxon>
        <taxon>ecological metagenomes</taxon>
    </lineage>
</organism>
<feature type="transmembrane region" description="Helical" evidence="1">
    <location>
        <begin position="16"/>
        <end position="38"/>
    </location>
</feature>
<dbReference type="AlphaFoldDB" id="A0A6J7L858"/>
<keyword evidence="1" id="KW-1133">Transmembrane helix</keyword>
<feature type="transmembrane region" description="Helical" evidence="1">
    <location>
        <begin position="134"/>
        <end position="154"/>
    </location>
</feature>
<evidence type="ECO:0000256" key="1">
    <source>
        <dbReference type="SAM" id="Phobius"/>
    </source>
</evidence>
<keyword evidence="1" id="KW-0472">Membrane</keyword>
<accession>A0A6J7L858</accession>
<gene>
    <name evidence="2" type="ORF">UFOPK3772_02483</name>
</gene>
<name>A0A6J7L858_9ZZZZ</name>
<sequence>MRREWEAITGWSHRRWAVALVAAVLTAVLIAIPTAVIPNPVFGRAIGVSWWSYPIVVISGILGGLLIATYARQAKPGGASAGQRSTESESSEVELDRASKLGMAGTLAAFFAVGCPVCNKLVLLALGASGAVTWFAPVQPIIAVISIGLMAVALRIRLRGEVACAIPAAATTRPVDSD</sequence>
<protein>
    <submittedName>
        <fullName evidence="2">Unannotated protein</fullName>
    </submittedName>
</protein>
<evidence type="ECO:0000313" key="2">
    <source>
        <dbReference type="EMBL" id="CAB4964261.1"/>
    </source>
</evidence>
<feature type="transmembrane region" description="Helical" evidence="1">
    <location>
        <begin position="50"/>
        <end position="71"/>
    </location>
</feature>
<proteinExistence type="predicted"/>
<keyword evidence="1" id="KW-0812">Transmembrane</keyword>
<reference evidence="2" key="1">
    <citation type="submission" date="2020-05" db="EMBL/GenBank/DDBJ databases">
        <authorList>
            <person name="Chiriac C."/>
            <person name="Salcher M."/>
            <person name="Ghai R."/>
            <person name="Kavagutti S V."/>
        </authorList>
    </citation>
    <scope>NUCLEOTIDE SEQUENCE</scope>
</reference>